<reference evidence="2 3" key="1">
    <citation type="submission" date="2019-11" db="EMBL/GenBank/DDBJ databases">
        <title>Novel species isolated from a subtropical stream in China.</title>
        <authorList>
            <person name="Lu H."/>
        </authorList>
    </citation>
    <scope>NUCLEOTIDE SEQUENCE [LARGE SCALE GENOMIC DNA]</scope>
    <source>
        <strain evidence="2 3">FT80W</strain>
    </source>
</reference>
<dbReference type="AlphaFoldDB" id="A0A6I2L8K6"/>
<dbReference type="Proteomes" id="UP000433309">
    <property type="component" value="Unassembled WGS sequence"/>
</dbReference>
<name>A0A6I2L8K6_9BURK</name>
<dbReference type="EMBL" id="WKJK01000022">
    <property type="protein sequence ID" value="MRW94110.1"/>
    <property type="molecule type" value="Genomic_DNA"/>
</dbReference>
<accession>A0A6I2L8K6</accession>
<dbReference type="Gene3D" id="3.40.50.1010">
    <property type="entry name" value="5'-nuclease"/>
    <property type="match status" value="1"/>
</dbReference>
<gene>
    <name evidence="2" type="ORF">GJ699_29375</name>
</gene>
<dbReference type="Pfam" id="PF01936">
    <property type="entry name" value="NYN"/>
    <property type="match status" value="1"/>
</dbReference>
<comment type="caution">
    <text evidence="2">The sequence shown here is derived from an EMBL/GenBank/DDBJ whole genome shotgun (WGS) entry which is preliminary data.</text>
</comment>
<sequence length="281" mass="30867">MRPFSIRRRQTMKSVAVFLDAGYFWVQLCKVVLGTYNFRTEVSIDHEALRKIMLAEVEKQFGVGCHFLRVYWYDGPGPSGKTSEHRAIELLDDFKLRLGTRNSIGAQKGVDGLIVADLIGLTQLRAITHALLMTGDSDITPGVVAAQNMGLRVHLLSLGSPAATSPYLAAEADSKHSWCQKETSQFAKAARQVSPSLGDASTALGTQVITKEMFEALATAGKRQIMAGLERDQLSLPSISNLRLLPKEVDSILLTAARKSLGRSLTDPEKRALREAFKRLL</sequence>
<evidence type="ECO:0000259" key="1">
    <source>
        <dbReference type="Pfam" id="PF01936"/>
    </source>
</evidence>
<evidence type="ECO:0000313" key="3">
    <source>
        <dbReference type="Proteomes" id="UP000433309"/>
    </source>
</evidence>
<dbReference type="InterPro" id="IPR021139">
    <property type="entry name" value="NYN"/>
</dbReference>
<proteinExistence type="predicted"/>
<organism evidence="2 3">
    <name type="scientific">Duganella guangzhouensis</name>
    <dbReference type="NCBI Taxonomy" id="2666084"/>
    <lineage>
        <taxon>Bacteria</taxon>
        <taxon>Pseudomonadati</taxon>
        <taxon>Pseudomonadota</taxon>
        <taxon>Betaproteobacteria</taxon>
        <taxon>Burkholderiales</taxon>
        <taxon>Oxalobacteraceae</taxon>
        <taxon>Telluria group</taxon>
        <taxon>Duganella</taxon>
    </lineage>
</organism>
<evidence type="ECO:0000313" key="2">
    <source>
        <dbReference type="EMBL" id="MRW94110.1"/>
    </source>
</evidence>
<protein>
    <submittedName>
        <fullName evidence="2">NYN domain-containing protein</fullName>
    </submittedName>
</protein>
<keyword evidence="3" id="KW-1185">Reference proteome</keyword>
<feature type="domain" description="NYN" evidence="1">
    <location>
        <begin position="69"/>
        <end position="174"/>
    </location>
</feature>
<dbReference type="GO" id="GO:0004540">
    <property type="term" value="F:RNA nuclease activity"/>
    <property type="evidence" value="ECO:0007669"/>
    <property type="project" value="InterPro"/>
</dbReference>